<dbReference type="SUPFAM" id="SSF52151">
    <property type="entry name" value="FabD/lysophospholipase-like"/>
    <property type="match status" value="1"/>
</dbReference>
<dbReference type="GO" id="GO:0005829">
    <property type="term" value="C:cytosol"/>
    <property type="evidence" value="ECO:0007669"/>
    <property type="project" value="TreeGrafter"/>
</dbReference>
<evidence type="ECO:0000313" key="1">
    <source>
        <dbReference type="EMBL" id="BAC61790.1"/>
    </source>
</evidence>
<dbReference type="Proteomes" id="UP000002493">
    <property type="component" value="Chromosome 2"/>
</dbReference>
<dbReference type="PANTHER" id="PTHR10728:SF40">
    <property type="entry name" value="PATATIN FAMILY PROTEIN"/>
    <property type="match status" value="1"/>
</dbReference>
<dbReference type="GO" id="GO:0046475">
    <property type="term" value="P:glycerophospholipid catabolic process"/>
    <property type="evidence" value="ECO:0007669"/>
    <property type="project" value="TreeGrafter"/>
</dbReference>
<dbReference type="PANTHER" id="PTHR10728">
    <property type="entry name" value="CYTOSOLIC PHOSPHOLIPASE A2"/>
    <property type="match status" value="1"/>
</dbReference>
<dbReference type="EMBL" id="BA000032">
    <property type="protein sequence ID" value="BAC61790.1"/>
    <property type="molecule type" value="Genomic_DNA"/>
</dbReference>
<dbReference type="InterPro" id="IPR016035">
    <property type="entry name" value="Acyl_Trfase/lysoPLipase"/>
</dbReference>
<accession>Q87J08</accession>
<reference evidence="1 2" key="1">
    <citation type="journal article" date="2003" name="Lancet">
        <title>Genome sequence of Vibrio parahaemolyticus: a pathogenic mechanism distinct from that of V. cholerae.</title>
        <authorList>
            <person name="Makino K."/>
            <person name="Oshima K."/>
            <person name="Kurokawa K."/>
            <person name="Yokoyama K."/>
            <person name="Uda T."/>
            <person name="Tagomori K."/>
            <person name="Iijima Y."/>
            <person name="Najima M."/>
            <person name="Nakano M."/>
            <person name="Yamashita A."/>
            <person name="Kubota Y."/>
            <person name="Kimura S."/>
            <person name="Yasunaga T."/>
            <person name="Honda T."/>
            <person name="Shinagawa H."/>
            <person name="Hattori M."/>
            <person name="Iida T."/>
        </authorList>
    </citation>
    <scope>NUCLEOTIDE SEQUENCE [LARGE SCALE GENOMIC DNA]</scope>
    <source>
        <strain evidence="2">RIMD 2210633</strain>
    </source>
</reference>
<dbReference type="AlphaFoldDB" id="Q87J08"/>
<protein>
    <submittedName>
        <fullName evidence="1">Uncharacterized protein</fullName>
    </submittedName>
</protein>
<dbReference type="HOGENOM" id="CLU_495111_0_0_6"/>
<sequence length="549" mass="61153">MSVVKECIAMSRFYVDYWSREWVDENDFPEAELVSFKEDYANRDLGVAFSGGGTRSAACTVGQLKALDELGLLPRVKYISAVSGGGWAATPFTYTKNTEQYFGEIRDPENITCSNSKSVHPKSMQSAITNSPLISNLITGGLKLKGDESFAYSLGEVFLKPYGLHDSSRYFTFNEETEALTRQGFPPNTKTDFYLVRKGAPYLILGATLLNEDGLASDKKYHVEYTPFYSGVRVGHIDKDLWSSNDYFGGGYVTSCGYDCIGPYNKRTLEGREQLLVKQAPVLSFDITNEKAFSLNDIIASTGAAPQEITNNIRLGALGFPEFNHIPLNTLEGDNSVSEEYPHSDGGHLENLGIMPLLARKMTKIVVFVNTKKPFTPNKKKPLDSGFNKSVKALFVPIDNLFKKGDFATNVVFDNGEEELTKLIGQFSQLVKKESSSDEYIAKTALFAKTKLVTTSNEHYGINAGHEVEITWVYNCRSSAWEKKLKDKDLGKLIANKKRLIGDQKGLEDFPHYGTFFENFRGVVELTKVQTNLLTNLSYWVAKKALNGV</sequence>
<evidence type="ECO:0000313" key="2">
    <source>
        <dbReference type="Proteomes" id="UP000002493"/>
    </source>
</evidence>
<dbReference type="GO" id="GO:0004623">
    <property type="term" value="F:phospholipase A2 activity"/>
    <property type="evidence" value="ECO:0007669"/>
    <property type="project" value="TreeGrafter"/>
</dbReference>
<name>Q87J08_VIBPA</name>
<proteinExistence type="predicted"/>
<dbReference type="Gene3D" id="3.40.1090.10">
    <property type="entry name" value="Cytosolic phospholipase A2 catalytic domain"/>
    <property type="match status" value="1"/>
</dbReference>
<dbReference type="PATRIC" id="fig|223926.6.peg.3386"/>
<dbReference type="KEGG" id="vpa:VPA0447"/>
<organism evidence="1 2">
    <name type="scientific">Vibrio parahaemolyticus serotype O3:K6 (strain RIMD 2210633)</name>
    <dbReference type="NCBI Taxonomy" id="223926"/>
    <lineage>
        <taxon>Bacteria</taxon>
        <taxon>Pseudomonadati</taxon>
        <taxon>Pseudomonadota</taxon>
        <taxon>Gammaproteobacteria</taxon>
        <taxon>Vibrionales</taxon>
        <taxon>Vibrionaceae</taxon>
        <taxon>Vibrio</taxon>
    </lineage>
</organism>
<dbReference type="eggNOG" id="COG1752">
    <property type="taxonomic scope" value="Bacteria"/>
</dbReference>
<gene>
    <name evidence="1" type="ordered locus">VPA0447</name>
</gene>